<protein>
    <recommendedName>
        <fullName evidence="3">HTH CENPB-type domain-containing protein</fullName>
    </recommendedName>
</protein>
<dbReference type="AlphaFoldDB" id="V9DZ82"/>
<gene>
    <name evidence="1" type="ORF">F443_20929</name>
</gene>
<evidence type="ECO:0008006" key="3">
    <source>
        <dbReference type="Google" id="ProtNLM"/>
    </source>
</evidence>
<dbReference type="Proteomes" id="UP000018721">
    <property type="component" value="Unassembled WGS sequence"/>
</dbReference>
<evidence type="ECO:0000313" key="2">
    <source>
        <dbReference type="Proteomes" id="UP000018721"/>
    </source>
</evidence>
<reference evidence="1 2" key="1">
    <citation type="submission" date="2013-11" db="EMBL/GenBank/DDBJ databases">
        <title>The Genome Sequence of Phytophthora parasitica P1569.</title>
        <authorList>
            <consortium name="The Broad Institute Genomics Platform"/>
            <person name="Russ C."/>
            <person name="Tyler B."/>
            <person name="Panabieres F."/>
            <person name="Shan W."/>
            <person name="Tripathy S."/>
            <person name="Grunwald N."/>
            <person name="Machado M."/>
            <person name="Johnson C.S."/>
            <person name="Arredondo F."/>
            <person name="Hong C."/>
            <person name="Coffey M."/>
            <person name="Young S.K."/>
            <person name="Zeng Q."/>
            <person name="Gargeya S."/>
            <person name="Fitzgerald M."/>
            <person name="Abouelleil A."/>
            <person name="Alvarado L."/>
            <person name="Chapman S.B."/>
            <person name="Gainer-Dewar J."/>
            <person name="Goldberg J."/>
            <person name="Griggs A."/>
            <person name="Gujja S."/>
            <person name="Hansen M."/>
            <person name="Howarth C."/>
            <person name="Imamovic A."/>
            <person name="Ireland A."/>
            <person name="Larimer J."/>
            <person name="McCowan C."/>
            <person name="Murphy C."/>
            <person name="Pearson M."/>
            <person name="Poon T.W."/>
            <person name="Priest M."/>
            <person name="Roberts A."/>
            <person name="Saif S."/>
            <person name="Shea T."/>
            <person name="Sykes S."/>
            <person name="Wortman J."/>
            <person name="Nusbaum C."/>
            <person name="Birren B."/>
        </authorList>
    </citation>
    <scope>NUCLEOTIDE SEQUENCE [LARGE SCALE GENOMIC DNA]</scope>
    <source>
        <strain evidence="1 2">P1569</strain>
    </source>
</reference>
<dbReference type="HOGENOM" id="CLU_1910800_0_0_1"/>
<evidence type="ECO:0000313" key="1">
    <source>
        <dbReference type="EMBL" id="ETI32185.1"/>
    </source>
</evidence>
<keyword evidence="2" id="KW-1185">Reference proteome</keyword>
<accession>V9DZ82</accession>
<comment type="caution">
    <text evidence="1">The sequence shown here is derived from an EMBL/GenBank/DDBJ whole genome shotgun (WGS) entry which is preliminary data.</text>
</comment>
<name>V9DZ82_PHYNI</name>
<organism evidence="1 2">
    <name type="scientific">Phytophthora nicotianae P1569</name>
    <dbReference type="NCBI Taxonomy" id="1317065"/>
    <lineage>
        <taxon>Eukaryota</taxon>
        <taxon>Sar</taxon>
        <taxon>Stramenopiles</taxon>
        <taxon>Oomycota</taxon>
        <taxon>Peronosporomycetes</taxon>
        <taxon>Peronosporales</taxon>
        <taxon>Peronosporaceae</taxon>
        <taxon>Phytophthora</taxon>
    </lineage>
</organism>
<proteinExistence type="predicted"/>
<dbReference type="EMBL" id="ANIZ01003678">
    <property type="protein sequence ID" value="ETI32185.1"/>
    <property type="molecule type" value="Genomic_DNA"/>
</dbReference>
<sequence>MYRPHINDQGNKRNAPLWNMVTNAMFSATSTTVTETMKNCYGEFNGNEVRLKNQINNWMKQTATIRAACESGLNLCSLGDATVLSKDAEASIVLWLSSQRKVGAPVSRLMLQLHAKDVATEVRLGDKFGATST</sequence>